<evidence type="ECO:0000313" key="4">
    <source>
        <dbReference type="Proteomes" id="UP000034680"/>
    </source>
</evidence>
<feature type="region of interest" description="Disordered" evidence="1">
    <location>
        <begin position="358"/>
        <end position="401"/>
    </location>
</feature>
<reference evidence="3 4" key="2">
    <citation type="submission" date="2015-05" db="EMBL/GenBank/DDBJ databases">
        <authorList>
            <person name="Morales-Cruz A."/>
            <person name="Amrine K.C."/>
            <person name="Cantu D."/>
        </authorList>
    </citation>
    <scope>NUCLEOTIDE SEQUENCE [LARGE SCALE GENOMIC DNA]</scope>
    <source>
        <strain evidence="3">DA912</strain>
    </source>
</reference>
<comment type="caution">
    <text evidence="3">The sequence shown here is derived from an EMBL/GenBank/DDBJ whole genome shotgun (WGS) entry which is preliminary data.</text>
</comment>
<feature type="domain" description="DUF7582" evidence="2">
    <location>
        <begin position="129"/>
        <end position="269"/>
    </location>
</feature>
<protein>
    <recommendedName>
        <fullName evidence="2">DUF7582 domain-containing protein</fullName>
    </recommendedName>
</protein>
<dbReference type="STRING" id="1214573.A0A0G2IG45"/>
<gene>
    <name evidence="3" type="ORF">UCDDA912_g00581</name>
</gene>
<organism evidence="3 4">
    <name type="scientific">Diaporthe ampelina</name>
    <dbReference type="NCBI Taxonomy" id="1214573"/>
    <lineage>
        <taxon>Eukaryota</taxon>
        <taxon>Fungi</taxon>
        <taxon>Dikarya</taxon>
        <taxon>Ascomycota</taxon>
        <taxon>Pezizomycotina</taxon>
        <taxon>Sordariomycetes</taxon>
        <taxon>Sordariomycetidae</taxon>
        <taxon>Diaporthales</taxon>
        <taxon>Diaporthaceae</taxon>
        <taxon>Diaporthe</taxon>
    </lineage>
</organism>
<feature type="region of interest" description="Disordered" evidence="1">
    <location>
        <begin position="276"/>
        <end position="341"/>
    </location>
</feature>
<dbReference type="Pfam" id="PF24483">
    <property type="entry name" value="DUF7582"/>
    <property type="match status" value="1"/>
</dbReference>
<sequence>MAFKGLISSPLEAGTSILDAHHLPSSFNPVFEYTSKRLARKGLHITLTVARKEHHVSTQTMGDKNEATASNDPMVIMTPPQTPDVVPRTPGFSTFKSLHAGNPQDTWDSQNACHAHDTRDPSLHYDGFLDNGDHRVVKTTLDRAVCKFHLSTPLVAHDPSAHGIPPDVIHRSILQNEILFSSEGLTVLSLDHLYTFKSALAHYAASMYNPGSDFRLEDAVDELRRYVLSSSGGRRRLLKSALLRSYEWLGPVSDAALDGVMKMYCRAYGGASKDTGIEDDLAVTPMPGAKSQKRTPAGAGPPPTRCSEEDGDIKIELAADDDEGGITDFEDGDLTARPPPTATSVSFWVGGSIDEMLSSRQQQQRESFDSFRPRHHRRSSSWGQSSQRLGPVTPNGADDLSPITRGEWGFLMVSDPFRTRTAAVETC</sequence>
<reference evidence="3 4" key="1">
    <citation type="submission" date="2015-05" db="EMBL/GenBank/DDBJ databases">
        <title>Distinctive expansion of gene families associated with plant cell wall degradation and secondary metabolism in the genomes of grapevine trunk pathogens.</title>
        <authorList>
            <person name="Lawrence D.P."/>
            <person name="Travadon R."/>
            <person name="Rolshausen P.E."/>
            <person name="Baumgartner K."/>
        </authorList>
    </citation>
    <scope>NUCLEOTIDE SEQUENCE [LARGE SCALE GENOMIC DNA]</scope>
    <source>
        <strain evidence="3">DA912</strain>
    </source>
</reference>
<keyword evidence="4" id="KW-1185">Reference proteome</keyword>
<evidence type="ECO:0000259" key="2">
    <source>
        <dbReference type="Pfam" id="PF24483"/>
    </source>
</evidence>
<evidence type="ECO:0000256" key="1">
    <source>
        <dbReference type="SAM" id="MobiDB-lite"/>
    </source>
</evidence>
<dbReference type="EMBL" id="LCUC01000020">
    <property type="protein sequence ID" value="KKY39370.1"/>
    <property type="molecule type" value="Genomic_DNA"/>
</dbReference>
<evidence type="ECO:0000313" key="3">
    <source>
        <dbReference type="EMBL" id="KKY39370.1"/>
    </source>
</evidence>
<dbReference type="AlphaFoldDB" id="A0A0G2IG45"/>
<feature type="region of interest" description="Disordered" evidence="1">
    <location>
        <begin position="54"/>
        <end position="74"/>
    </location>
</feature>
<proteinExistence type="predicted"/>
<dbReference type="InterPro" id="IPR056004">
    <property type="entry name" value="DUF7582"/>
</dbReference>
<name>A0A0G2IG45_9PEZI</name>
<dbReference type="OrthoDB" id="5350192at2759"/>
<feature type="compositionally biased region" description="Acidic residues" evidence="1">
    <location>
        <begin position="318"/>
        <end position="333"/>
    </location>
</feature>
<feature type="compositionally biased region" description="Polar residues" evidence="1">
    <location>
        <begin position="57"/>
        <end position="71"/>
    </location>
</feature>
<dbReference type="Proteomes" id="UP000034680">
    <property type="component" value="Unassembled WGS sequence"/>
</dbReference>
<accession>A0A0G2IG45</accession>
<feature type="compositionally biased region" description="Basic and acidic residues" evidence="1">
    <location>
        <begin position="306"/>
        <end position="317"/>
    </location>
</feature>